<evidence type="ECO:0000259" key="1">
    <source>
        <dbReference type="Pfam" id="PF17791"/>
    </source>
</evidence>
<gene>
    <name evidence="2" type="ORF">ACEWY4_027939</name>
</gene>
<feature type="domain" description="Macroglobulin" evidence="1">
    <location>
        <begin position="122"/>
        <end position="163"/>
    </location>
</feature>
<comment type="caution">
    <text evidence="2">The sequence shown here is derived from an EMBL/GenBank/DDBJ whole genome shotgun (WGS) entry which is preliminary data.</text>
</comment>
<reference evidence="2 3" key="1">
    <citation type="submission" date="2024-09" db="EMBL/GenBank/DDBJ databases">
        <title>A chromosome-level genome assembly of Gray's grenadier anchovy, Coilia grayii.</title>
        <authorList>
            <person name="Fu Z."/>
        </authorList>
    </citation>
    <scope>NUCLEOTIDE SEQUENCE [LARGE SCALE GENOMIC DNA]</scope>
    <source>
        <strain evidence="2">G4</strain>
        <tissue evidence="2">Muscle</tissue>
    </source>
</reference>
<dbReference type="AlphaFoldDB" id="A0ABD1IN88"/>
<dbReference type="Gene3D" id="2.60.40.1930">
    <property type="match status" value="1"/>
</dbReference>
<dbReference type="Proteomes" id="UP001591681">
    <property type="component" value="Unassembled WGS sequence"/>
</dbReference>
<sequence>MTEVAKEKMGCGEWKWRWEDKLIDRSEPTQREELQILWQPFPLRIWWYIWLLLPMAAKLRLRSWANCSDSRDNTIGQWLNVTSERNMVQLSHVLNPEAAQGSYRLFVTAERGERSHSFQVKKYVLPKFDVTLNAPEKLSVGAAEVRLQACAKYTFGQPVPGKASM</sequence>
<dbReference type="PANTHER" id="PTHR11412">
    <property type="entry name" value="MACROGLOBULIN / COMPLEMENT"/>
    <property type="match status" value="1"/>
</dbReference>
<protein>
    <recommendedName>
        <fullName evidence="1">Macroglobulin domain-containing protein</fullName>
    </recommendedName>
</protein>
<dbReference type="PANTHER" id="PTHR11412:SF150">
    <property type="entry name" value="ALPHA-2-MACROGLOBULIN-RELATED"/>
    <property type="match status" value="1"/>
</dbReference>
<name>A0ABD1IN88_9TELE</name>
<evidence type="ECO:0000313" key="3">
    <source>
        <dbReference type="Proteomes" id="UP001591681"/>
    </source>
</evidence>
<dbReference type="EMBL" id="JBHFQA010000339">
    <property type="protein sequence ID" value="KAL2076475.1"/>
    <property type="molecule type" value="Genomic_DNA"/>
</dbReference>
<proteinExistence type="predicted"/>
<accession>A0ABD1IN88</accession>
<evidence type="ECO:0000313" key="2">
    <source>
        <dbReference type="EMBL" id="KAL2076475.1"/>
    </source>
</evidence>
<dbReference type="InterPro" id="IPR041555">
    <property type="entry name" value="MG3"/>
</dbReference>
<organism evidence="2 3">
    <name type="scientific">Coilia grayii</name>
    <name type="common">Gray's grenadier anchovy</name>
    <dbReference type="NCBI Taxonomy" id="363190"/>
    <lineage>
        <taxon>Eukaryota</taxon>
        <taxon>Metazoa</taxon>
        <taxon>Chordata</taxon>
        <taxon>Craniata</taxon>
        <taxon>Vertebrata</taxon>
        <taxon>Euteleostomi</taxon>
        <taxon>Actinopterygii</taxon>
        <taxon>Neopterygii</taxon>
        <taxon>Teleostei</taxon>
        <taxon>Clupei</taxon>
        <taxon>Clupeiformes</taxon>
        <taxon>Clupeoidei</taxon>
        <taxon>Engraulidae</taxon>
        <taxon>Coilinae</taxon>
        <taxon>Coilia</taxon>
    </lineage>
</organism>
<keyword evidence="3" id="KW-1185">Reference proteome</keyword>
<dbReference type="Pfam" id="PF17791">
    <property type="entry name" value="MG3"/>
    <property type="match status" value="1"/>
</dbReference>
<dbReference type="InterPro" id="IPR050473">
    <property type="entry name" value="A2M/Complement_sys"/>
</dbReference>
<dbReference type="Gene3D" id="2.60.40.1940">
    <property type="match status" value="1"/>
</dbReference>